<dbReference type="PANTHER" id="PTHR43540:SF1">
    <property type="entry name" value="ISOCHORISMATASE HYDROLASE"/>
    <property type="match status" value="1"/>
</dbReference>
<evidence type="ECO:0000259" key="3">
    <source>
        <dbReference type="Pfam" id="PF00857"/>
    </source>
</evidence>
<dbReference type="Proteomes" id="UP000198734">
    <property type="component" value="Unassembled WGS sequence"/>
</dbReference>
<dbReference type="InterPro" id="IPR036380">
    <property type="entry name" value="Isochorismatase-like_sf"/>
</dbReference>
<dbReference type="GO" id="GO:0016787">
    <property type="term" value="F:hydrolase activity"/>
    <property type="evidence" value="ECO:0007669"/>
    <property type="project" value="UniProtKB-KW"/>
</dbReference>
<dbReference type="PANTHER" id="PTHR43540">
    <property type="entry name" value="PEROXYUREIDOACRYLATE/UREIDOACRYLATE AMIDOHYDROLASE-RELATED"/>
    <property type="match status" value="1"/>
</dbReference>
<evidence type="ECO:0000256" key="1">
    <source>
        <dbReference type="ARBA" id="ARBA00006336"/>
    </source>
</evidence>
<dbReference type="STRING" id="126156.SAMN05421670_2390"/>
<sequence>MSTEQFDAYQKAGYGQGNVGFGKKAAILVVDFQKAFTYSESPLGGSPLITAAVKKTKDLLSIAREVDIPIIFTVVGYREDQQDMGLWPLKVKTLSTVKLGSKWVEIDEELEVLEKDIVLTKKMPSAFFNTDLINILISQGVDTVIITGCTTSGCIRATAVDSFSYGFRTIIAEECVGDQGLAPHRANLFDINNRYGDVLSNKEIFNHLTEKLLKQ</sequence>
<dbReference type="InterPro" id="IPR050272">
    <property type="entry name" value="Isochorismatase-like_hydrls"/>
</dbReference>
<keyword evidence="2 4" id="KW-0378">Hydrolase</keyword>
<dbReference type="Gene3D" id="3.40.50.850">
    <property type="entry name" value="Isochorismatase-like"/>
    <property type="match status" value="1"/>
</dbReference>
<evidence type="ECO:0000256" key="2">
    <source>
        <dbReference type="ARBA" id="ARBA00022801"/>
    </source>
</evidence>
<reference evidence="5" key="1">
    <citation type="submission" date="2016-10" db="EMBL/GenBank/DDBJ databases">
        <authorList>
            <person name="Varghese N."/>
            <person name="Submissions S."/>
        </authorList>
    </citation>
    <scope>NUCLEOTIDE SEQUENCE [LARGE SCALE GENOMIC DNA]</scope>
    <source>
        <strain evidence="5">DSM 11706</strain>
    </source>
</reference>
<name>A0A1I5Z4L6_9BACI</name>
<organism evidence="4 5">
    <name type="scientific">Psychrobacillus psychrotolerans</name>
    <dbReference type="NCBI Taxonomy" id="126156"/>
    <lineage>
        <taxon>Bacteria</taxon>
        <taxon>Bacillati</taxon>
        <taxon>Bacillota</taxon>
        <taxon>Bacilli</taxon>
        <taxon>Bacillales</taxon>
        <taxon>Bacillaceae</taxon>
        <taxon>Psychrobacillus</taxon>
    </lineage>
</organism>
<dbReference type="EMBL" id="FOXU01000004">
    <property type="protein sequence ID" value="SFQ51409.1"/>
    <property type="molecule type" value="Genomic_DNA"/>
</dbReference>
<dbReference type="AlphaFoldDB" id="A0A1I5Z4L6"/>
<dbReference type="OrthoDB" id="9785724at2"/>
<proteinExistence type="inferred from homology"/>
<dbReference type="SUPFAM" id="SSF52499">
    <property type="entry name" value="Isochorismatase-like hydrolases"/>
    <property type="match status" value="1"/>
</dbReference>
<feature type="domain" description="Isochorismatase-like" evidence="3">
    <location>
        <begin position="26"/>
        <end position="202"/>
    </location>
</feature>
<dbReference type="RefSeq" id="WP_093537125.1">
    <property type="nucleotide sequence ID" value="NZ_FOXU01000004.1"/>
</dbReference>
<evidence type="ECO:0000313" key="5">
    <source>
        <dbReference type="Proteomes" id="UP000198734"/>
    </source>
</evidence>
<comment type="similarity">
    <text evidence="1">Belongs to the isochorismatase family.</text>
</comment>
<dbReference type="Pfam" id="PF00857">
    <property type="entry name" value="Isochorismatase"/>
    <property type="match status" value="1"/>
</dbReference>
<gene>
    <name evidence="4" type="ORF">SAMN05421670_2390</name>
</gene>
<keyword evidence="5" id="KW-1185">Reference proteome</keyword>
<protein>
    <submittedName>
        <fullName evidence="4">Maleamate amidohydrolase</fullName>
    </submittedName>
</protein>
<evidence type="ECO:0000313" key="4">
    <source>
        <dbReference type="EMBL" id="SFQ51409.1"/>
    </source>
</evidence>
<dbReference type="InterPro" id="IPR000868">
    <property type="entry name" value="Isochorismatase-like_dom"/>
</dbReference>
<accession>A0A1I5Z4L6</accession>